<protein>
    <recommendedName>
        <fullName evidence="2">allene-oxide cyclase</fullName>
        <ecNumber evidence="2">5.3.99.6</ecNumber>
    </recommendedName>
</protein>
<dbReference type="PANTHER" id="PTHR31843:SF11">
    <property type="entry name" value="ALLENE OXIDE CYCLASE 4, CHLOROPLASTIC"/>
    <property type="match status" value="1"/>
</dbReference>
<evidence type="ECO:0000256" key="3">
    <source>
        <dbReference type="ARBA" id="ARBA00022946"/>
    </source>
</evidence>
<dbReference type="PANTHER" id="PTHR31843">
    <property type="entry name" value="ALLENE OXIDE CYCLASE 4, CHLOROPLASTIC"/>
    <property type="match status" value="1"/>
</dbReference>
<dbReference type="EMBL" id="BNJG01000003">
    <property type="protein sequence ID" value="GHO59655.1"/>
    <property type="molecule type" value="Genomic_DNA"/>
</dbReference>
<comment type="catalytic activity">
    <reaction evidence="5">
        <text>(9Z,13S,15Z)-12,13-epoxyoctadeca-9,11,15-trienoate = (9S,13S,15Z)-12-oxophyto-10,15-dienoate</text>
        <dbReference type="Rhea" id="RHEA:22592"/>
        <dbReference type="ChEBI" id="CHEBI:36438"/>
        <dbReference type="ChEBI" id="CHEBI:57411"/>
        <dbReference type="EC" id="5.3.99.6"/>
    </reaction>
</comment>
<comment type="caution">
    <text evidence="7">The sequence shown here is derived from an EMBL/GenBank/DDBJ whole genome shotgun (WGS) entry which is preliminary data.</text>
</comment>
<name>A0ABQ3V440_9CHLR</name>
<evidence type="ECO:0000256" key="5">
    <source>
        <dbReference type="ARBA" id="ARBA00049891"/>
    </source>
</evidence>
<comment type="similarity">
    <text evidence="1">Belongs to the allene oxide cyclase family.</text>
</comment>
<evidence type="ECO:0000256" key="1">
    <source>
        <dbReference type="ARBA" id="ARBA00007982"/>
    </source>
</evidence>
<feature type="chain" id="PRO_5045316906" description="allene-oxide cyclase" evidence="6">
    <location>
        <begin position="28"/>
        <end position="161"/>
    </location>
</feature>
<organism evidence="7 8">
    <name type="scientific">Ktedonobacter robiniae</name>
    <dbReference type="NCBI Taxonomy" id="2778365"/>
    <lineage>
        <taxon>Bacteria</taxon>
        <taxon>Bacillati</taxon>
        <taxon>Chloroflexota</taxon>
        <taxon>Ktedonobacteria</taxon>
        <taxon>Ktedonobacterales</taxon>
        <taxon>Ktedonobacteraceae</taxon>
        <taxon>Ktedonobacter</taxon>
    </lineage>
</organism>
<evidence type="ECO:0000313" key="7">
    <source>
        <dbReference type="EMBL" id="GHO59655.1"/>
    </source>
</evidence>
<reference evidence="7 8" key="1">
    <citation type="journal article" date="2021" name="Int. J. Syst. Evol. Microbiol.">
        <title>Reticulibacter mediterranei gen. nov., sp. nov., within the new family Reticulibacteraceae fam. nov., and Ktedonospora formicarum gen. nov., sp. nov., Ktedonobacter robiniae sp. nov., Dictyobacter formicarum sp. nov. and Dictyobacter arantiisoli sp. nov., belonging to the class Ktedonobacteria.</title>
        <authorList>
            <person name="Yabe S."/>
            <person name="Zheng Y."/>
            <person name="Wang C.M."/>
            <person name="Sakai Y."/>
            <person name="Abe K."/>
            <person name="Yokota A."/>
            <person name="Donadio S."/>
            <person name="Cavaletti L."/>
            <person name="Monciardini P."/>
        </authorList>
    </citation>
    <scope>NUCLEOTIDE SEQUENCE [LARGE SCALE GENOMIC DNA]</scope>
    <source>
        <strain evidence="7 8">SOSP1-30</strain>
    </source>
</reference>
<dbReference type="InterPro" id="IPR034871">
    <property type="entry name" value="Allene_oxi_cyc_sf"/>
</dbReference>
<sequence length="161" mass="17183">MRKFFIPISIAALLALVIAAVSLTSLHTDVQAARVEHDRVVHVVEHAITDTVVDVGPKGDSVGDLLPFANPVFDAANKHKVGSDNGNCVRTVVGTAYECTWTTLLTGGQITVEGPYYDSGADSMLAITGGTGIYKNVHGEMRLHARGNPVGSEYDFIFNLD</sequence>
<gene>
    <name evidence="7" type="ORF">KSB_81300</name>
</gene>
<dbReference type="Gene3D" id="2.40.480.10">
    <property type="entry name" value="Allene oxide cyclase-like"/>
    <property type="match status" value="1"/>
</dbReference>
<accession>A0ABQ3V440</accession>
<dbReference type="InterPro" id="IPR009410">
    <property type="entry name" value="Allene_ox_cyc"/>
</dbReference>
<dbReference type="EC" id="5.3.99.6" evidence="2"/>
<dbReference type="InterPro" id="IPR044859">
    <property type="entry name" value="Allene_oxi_cyc_Dirigent"/>
</dbReference>
<keyword evidence="8" id="KW-1185">Reference proteome</keyword>
<keyword evidence="6" id="KW-0732">Signal</keyword>
<dbReference type="Pfam" id="PF06351">
    <property type="entry name" value="Allene_ox_cyc"/>
    <property type="match status" value="1"/>
</dbReference>
<dbReference type="SUPFAM" id="SSF141493">
    <property type="entry name" value="Allene oxide cyclase-like"/>
    <property type="match status" value="1"/>
</dbReference>
<feature type="signal peptide" evidence="6">
    <location>
        <begin position="1"/>
        <end position="27"/>
    </location>
</feature>
<dbReference type="Proteomes" id="UP000654345">
    <property type="component" value="Unassembled WGS sequence"/>
</dbReference>
<evidence type="ECO:0000256" key="4">
    <source>
        <dbReference type="ARBA" id="ARBA00023235"/>
    </source>
</evidence>
<keyword evidence="3" id="KW-0809">Transit peptide</keyword>
<evidence type="ECO:0000256" key="6">
    <source>
        <dbReference type="SAM" id="SignalP"/>
    </source>
</evidence>
<proteinExistence type="inferred from homology"/>
<keyword evidence="4" id="KW-0413">Isomerase</keyword>
<evidence type="ECO:0000313" key="8">
    <source>
        <dbReference type="Proteomes" id="UP000654345"/>
    </source>
</evidence>
<dbReference type="RefSeq" id="WP_201375822.1">
    <property type="nucleotide sequence ID" value="NZ_BNJG01000003.1"/>
</dbReference>
<evidence type="ECO:0000256" key="2">
    <source>
        <dbReference type="ARBA" id="ARBA00012209"/>
    </source>
</evidence>